<dbReference type="eggNOG" id="ENOG502RS27">
    <property type="taxonomic scope" value="Eukaryota"/>
</dbReference>
<evidence type="ECO:0000313" key="1">
    <source>
        <dbReference type="EMBL" id="EMD87552.1"/>
    </source>
</evidence>
<proteinExistence type="predicted"/>
<name>M2UHY3_COCH5</name>
<keyword evidence="2" id="KW-1185">Reference proteome</keyword>
<dbReference type="HOGENOM" id="CLU_1896007_0_0_1"/>
<dbReference type="Proteomes" id="UP000016936">
    <property type="component" value="Unassembled WGS sequence"/>
</dbReference>
<gene>
    <name evidence="1" type="ORF">COCHEDRAFT_1217719</name>
</gene>
<dbReference type="AlphaFoldDB" id="M2UHY3"/>
<evidence type="ECO:0000313" key="2">
    <source>
        <dbReference type="Proteomes" id="UP000016936"/>
    </source>
</evidence>
<protein>
    <submittedName>
        <fullName evidence="1">Uncharacterized protein</fullName>
    </submittedName>
</protein>
<organism evidence="1 2">
    <name type="scientific">Cochliobolus heterostrophus (strain C5 / ATCC 48332 / race O)</name>
    <name type="common">Southern corn leaf blight fungus</name>
    <name type="synonym">Bipolaris maydis</name>
    <dbReference type="NCBI Taxonomy" id="701091"/>
    <lineage>
        <taxon>Eukaryota</taxon>
        <taxon>Fungi</taxon>
        <taxon>Dikarya</taxon>
        <taxon>Ascomycota</taxon>
        <taxon>Pezizomycotina</taxon>
        <taxon>Dothideomycetes</taxon>
        <taxon>Pleosporomycetidae</taxon>
        <taxon>Pleosporales</taxon>
        <taxon>Pleosporineae</taxon>
        <taxon>Pleosporaceae</taxon>
        <taxon>Bipolaris</taxon>
    </lineage>
</organism>
<reference evidence="2" key="2">
    <citation type="journal article" date="2013" name="PLoS Genet.">
        <title>Comparative genome structure, secondary metabolite, and effector coding capacity across Cochliobolus pathogens.</title>
        <authorList>
            <person name="Condon B.J."/>
            <person name="Leng Y."/>
            <person name="Wu D."/>
            <person name="Bushley K.E."/>
            <person name="Ohm R.A."/>
            <person name="Otillar R."/>
            <person name="Martin J."/>
            <person name="Schackwitz W."/>
            <person name="Grimwood J."/>
            <person name="MohdZainudin N."/>
            <person name="Xue C."/>
            <person name="Wang R."/>
            <person name="Manning V.A."/>
            <person name="Dhillon B."/>
            <person name="Tu Z.J."/>
            <person name="Steffenson B.J."/>
            <person name="Salamov A."/>
            <person name="Sun H."/>
            <person name="Lowry S."/>
            <person name="LaButti K."/>
            <person name="Han J."/>
            <person name="Copeland A."/>
            <person name="Lindquist E."/>
            <person name="Barry K."/>
            <person name="Schmutz J."/>
            <person name="Baker S.E."/>
            <person name="Ciuffetti L.M."/>
            <person name="Grigoriev I.V."/>
            <person name="Zhong S."/>
            <person name="Turgeon B.G."/>
        </authorList>
    </citation>
    <scope>NUCLEOTIDE SEQUENCE [LARGE SCALE GENOMIC DNA]</scope>
    <source>
        <strain evidence="2">C5 / ATCC 48332 / race O</strain>
    </source>
</reference>
<accession>M2UHY3</accession>
<dbReference type="EMBL" id="KB445582">
    <property type="protein sequence ID" value="EMD87552.1"/>
    <property type="molecule type" value="Genomic_DNA"/>
</dbReference>
<reference evidence="1 2" key="1">
    <citation type="journal article" date="2012" name="PLoS Pathog.">
        <title>Diverse lifestyles and strategies of plant pathogenesis encoded in the genomes of eighteen Dothideomycetes fungi.</title>
        <authorList>
            <person name="Ohm R.A."/>
            <person name="Feau N."/>
            <person name="Henrissat B."/>
            <person name="Schoch C.L."/>
            <person name="Horwitz B.A."/>
            <person name="Barry K.W."/>
            <person name="Condon B.J."/>
            <person name="Copeland A.C."/>
            <person name="Dhillon B."/>
            <person name="Glaser F."/>
            <person name="Hesse C.N."/>
            <person name="Kosti I."/>
            <person name="LaButti K."/>
            <person name="Lindquist E.A."/>
            <person name="Lucas S."/>
            <person name="Salamov A.A."/>
            <person name="Bradshaw R.E."/>
            <person name="Ciuffetti L."/>
            <person name="Hamelin R.C."/>
            <person name="Kema G.H.J."/>
            <person name="Lawrence C."/>
            <person name="Scott J.A."/>
            <person name="Spatafora J.W."/>
            <person name="Turgeon B.G."/>
            <person name="de Wit P.J.G.M."/>
            <person name="Zhong S."/>
            <person name="Goodwin S.B."/>
            <person name="Grigoriev I.V."/>
        </authorList>
    </citation>
    <scope>NUCLEOTIDE SEQUENCE [LARGE SCALE GENOMIC DNA]</scope>
    <source>
        <strain evidence="2">C5 / ATCC 48332 / race O</strain>
    </source>
</reference>
<sequence length="134" mass="15029">MQGHERLPVVLFQEVKAAQMLCQKQVEEALDTIIDEKDVCNAFKLRVGTIFHTLVSGGMWPLEQQSIKKIRDQLVQVGTPTTETLTKICKNANCNCKSAISLNDKAIRTLDRMYADVKGMCLDCTHTNDFATPE</sequence>